<dbReference type="AlphaFoldDB" id="K7RG74"/>
<sequence length="70" mass="7241">FQFGAKPAEGGQPTAGFNFNATPANLNAQPSSFNLAAGSAPGAIAFSAQPSETPTGPKRQIKKAVRKIRR</sequence>
<dbReference type="EMBL" id="JX237470">
    <property type="protein sequence ID" value="AFV81472.1"/>
    <property type="molecule type" value="mRNA"/>
</dbReference>
<feature type="region of interest" description="Disordered" evidence="1">
    <location>
        <begin position="1"/>
        <end position="22"/>
    </location>
</feature>
<protein>
    <submittedName>
        <fullName evidence="2">Nuclear pore complex protein Nup-153</fullName>
    </submittedName>
</protein>
<feature type="non-terminal residue" evidence="2">
    <location>
        <position position="1"/>
    </location>
</feature>
<evidence type="ECO:0000256" key="1">
    <source>
        <dbReference type="SAM" id="MobiDB-lite"/>
    </source>
</evidence>
<proteinExistence type="evidence at transcript level"/>
<accession>K7RG74</accession>
<reference evidence="2" key="1">
    <citation type="journal article" date="2012" name="Environ. Sci. Technol.">
        <title>Intersex in Scrobicularia plana: transcriptomic analysis reveals novel genes involved in endocrine disruption.</title>
        <authorList>
            <person name="Ciocan C.M."/>
            <person name="Cubero-Leon E."/>
            <person name="Peck M.R."/>
            <person name="Langston W.J."/>
            <person name="Pope N."/>
            <person name="Minier C."/>
            <person name="Rotchell J.M."/>
        </authorList>
    </citation>
    <scope>NUCLEOTIDE SEQUENCE</scope>
    <source>
        <tissue evidence="2">Testis</tissue>
    </source>
</reference>
<feature type="region of interest" description="Disordered" evidence="1">
    <location>
        <begin position="46"/>
        <end position="70"/>
    </location>
</feature>
<feature type="compositionally biased region" description="Basic residues" evidence="1">
    <location>
        <begin position="59"/>
        <end position="70"/>
    </location>
</feature>
<feature type="non-terminal residue" evidence="2">
    <location>
        <position position="70"/>
    </location>
</feature>
<evidence type="ECO:0000313" key="2">
    <source>
        <dbReference type="EMBL" id="AFV81472.1"/>
    </source>
</evidence>
<organism evidence="2">
    <name type="scientific">Scrobicularia plana</name>
    <dbReference type="NCBI Taxonomy" id="665965"/>
    <lineage>
        <taxon>Eukaryota</taxon>
        <taxon>Metazoa</taxon>
        <taxon>Spiralia</taxon>
        <taxon>Lophotrochozoa</taxon>
        <taxon>Mollusca</taxon>
        <taxon>Bivalvia</taxon>
        <taxon>Autobranchia</taxon>
        <taxon>Heteroconchia</taxon>
        <taxon>Euheterodonta</taxon>
        <taxon>Imparidentia</taxon>
        <taxon>Neoheterodontei</taxon>
        <taxon>Cardiida</taxon>
        <taxon>Tellinoidea</taxon>
        <taxon>Scrobiculariidae</taxon>
        <taxon>Scrobicularia</taxon>
    </lineage>
</organism>
<name>K7RG74_9BIVA</name>